<evidence type="ECO:0000259" key="8">
    <source>
        <dbReference type="PROSITE" id="PS50893"/>
    </source>
</evidence>
<dbReference type="InterPro" id="IPR017871">
    <property type="entry name" value="ABC_transporter-like_CS"/>
</dbReference>
<dbReference type="GO" id="GO:0005886">
    <property type="term" value="C:plasma membrane"/>
    <property type="evidence" value="ECO:0007669"/>
    <property type="project" value="UniProtKB-SubCell"/>
</dbReference>
<dbReference type="InterPro" id="IPR027417">
    <property type="entry name" value="P-loop_NTPase"/>
</dbReference>
<accession>A0A174SQ84</accession>
<feature type="domain" description="ABC transporter" evidence="8">
    <location>
        <begin position="7"/>
        <end position="257"/>
    </location>
</feature>
<evidence type="ECO:0000256" key="2">
    <source>
        <dbReference type="ARBA" id="ARBA00005417"/>
    </source>
</evidence>
<keyword evidence="5" id="KW-0547">Nucleotide-binding</keyword>
<dbReference type="SUPFAM" id="SSF52540">
    <property type="entry name" value="P-loop containing nucleoside triphosphate hydrolases"/>
    <property type="match status" value="1"/>
</dbReference>
<evidence type="ECO:0000256" key="3">
    <source>
        <dbReference type="ARBA" id="ARBA00022448"/>
    </source>
</evidence>
<dbReference type="PANTHER" id="PTHR43297">
    <property type="entry name" value="OLIGOPEPTIDE TRANSPORT ATP-BINDING PROTEIN APPD"/>
    <property type="match status" value="1"/>
</dbReference>
<evidence type="ECO:0000313" key="9">
    <source>
        <dbReference type="EMBL" id="CUP96719.1"/>
    </source>
</evidence>
<gene>
    <name evidence="9" type="primary">gsiA_4</name>
    <name evidence="9" type="ORF">ERS852568_01363</name>
</gene>
<dbReference type="Pfam" id="PF00005">
    <property type="entry name" value="ABC_tran"/>
    <property type="match status" value="1"/>
</dbReference>
<dbReference type="EC" id="3.6.3.-" evidence="9"/>
<dbReference type="NCBIfam" id="TIGR01727">
    <property type="entry name" value="oligo_HPY"/>
    <property type="match status" value="1"/>
</dbReference>
<dbReference type="Pfam" id="PF08352">
    <property type="entry name" value="oligo_HPY"/>
    <property type="match status" value="1"/>
</dbReference>
<dbReference type="InterPro" id="IPR003593">
    <property type="entry name" value="AAA+_ATPase"/>
</dbReference>
<comment type="subcellular location">
    <subcellularLocation>
        <location evidence="1">Cell membrane</location>
        <topology evidence="1">Peripheral membrane protein</topology>
    </subcellularLocation>
</comment>
<dbReference type="Gene3D" id="3.40.50.300">
    <property type="entry name" value="P-loop containing nucleotide triphosphate hydrolases"/>
    <property type="match status" value="1"/>
</dbReference>
<keyword evidence="3" id="KW-0813">Transport</keyword>
<proteinExistence type="inferred from homology"/>
<dbReference type="GO" id="GO:0005524">
    <property type="term" value="F:ATP binding"/>
    <property type="evidence" value="ECO:0007669"/>
    <property type="project" value="UniProtKB-KW"/>
</dbReference>
<dbReference type="PROSITE" id="PS00211">
    <property type="entry name" value="ABC_TRANSPORTER_1"/>
    <property type="match status" value="1"/>
</dbReference>
<keyword evidence="7" id="KW-0472">Membrane</keyword>
<dbReference type="AlphaFoldDB" id="A0A174SQ84"/>
<dbReference type="CDD" id="cd03257">
    <property type="entry name" value="ABC_NikE_OppD_transporters"/>
    <property type="match status" value="1"/>
</dbReference>
<dbReference type="InterPro" id="IPR003439">
    <property type="entry name" value="ABC_transporter-like_ATP-bd"/>
</dbReference>
<keyword evidence="9" id="KW-0378">Hydrolase</keyword>
<protein>
    <submittedName>
        <fullName evidence="9">Peptide ABC transporter ATPase</fullName>
        <ecNumber evidence="9">3.6.3.-</ecNumber>
    </submittedName>
</protein>
<dbReference type="InterPro" id="IPR013563">
    <property type="entry name" value="Oligopep_ABC_C"/>
</dbReference>
<organism evidence="9 10">
    <name type="scientific">Clostridium baratii</name>
    <dbReference type="NCBI Taxonomy" id="1561"/>
    <lineage>
        <taxon>Bacteria</taxon>
        <taxon>Bacillati</taxon>
        <taxon>Bacillota</taxon>
        <taxon>Clostridia</taxon>
        <taxon>Eubacteriales</taxon>
        <taxon>Clostridiaceae</taxon>
        <taxon>Clostridium</taxon>
    </lineage>
</organism>
<dbReference type="GO" id="GO:0016887">
    <property type="term" value="F:ATP hydrolysis activity"/>
    <property type="evidence" value="ECO:0007669"/>
    <property type="project" value="InterPro"/>
</dbReference>
<evidence type="ECO:0000313" key="10">
    <source>
        <dbReference type="Proteomes" id="UP000095563"/>
    </source>
</evidence>
<evidence type="ECO:0000256" key="6">
    <source>
        <dbReference type="ARBA" id="ARBA00022840"/>
    </source>
</evidence>
<dbReference type="FunFam" id="3.40.50.300:FF:000016">
    <property type="entry name" value="Oligopeptide ABC transporter ATP-binding component"/>
    <property type="match status" value="1"/>
</dbReference>
<comment type="similarity">
    <text evidence="2">Belongs to the ABC transporter superfamily.</text>
</comment>
<dbReference type="RefSeq" id="WP_055207337.1">
    <property type="nucleotide sequence ID" value="NZ_CP124318.1"/>
</dbReference>
<dbReference type="PROSITE" id="PS50893">
    <property type="entry name" value="ABC_TRANSPORTER_2"/>
    <property type="match status" value="1"/>
</dbReference>
<dbReference type="InterPro" id="IPR050388">
    <property type="entry name" value="ABC_Ni/Peptide_Import"/>
</dbReference>
<keyword evidence="4" id="KW-1003">Cell membrane</keyword>
<evidence type="ECO:0000256" key="1">
    <source>
        <dbReference type="ARBA" id="ARBA00004202"/>
    </source>
</evidence>
<name>A0A174SQ84_9CLOT</name>
<keyword evidence="6" id="KW-0067">ATP-binding</keyword>
<dbReference type="Proteomes" id="UP000095563">
    <property type="component" value="Unassembled WGS sequence"/>
</dbReference>
<evidence type="ECO:0000256" key="7">
    <source>
        <dbReference type="ARBA" id="ARBA00023136"/>
    </source>
</evidence>
<sequence length="341" mass="38011">MKKILEVKELNVSFHTYAGEVKAVRGVSFELSQGETLAVVGESGCGKSITAKSLMRLLPTPPAEIHKESKIMFDGKDILSLNEKEMQKIRGKDIGMIFQDPMTSLNPTMKLGKQITEVLKIHRGMNKQKANEEAIRLLKLVNIPNAEERINQYPFEFSGGMRQRMMIAMAIACSPKILIADEPTTALDVTIQAQIMKLMDKLKEKLGTSVILITHDLGVVAEFADKIQVMYAGIVVERGTVKEIFTDARHPYTWALLKSMPTLDTEHKGELYSISGTPPDLLNPPIGCPFAARCEYAMEICKESMPEETKITDSHKLNCWLMHELAPKVESPLKKGGLINE</sequence>
<evidence type="ECO:0000256" key="4">
    <source>
        <dbReference type="ARBA" id="ARBA00022475"/>
    </source>
</evidence>
<dbReference type="PANTHER" id="PTHR43297:SF2">
    <property type="entry name" value="DIPEPTIDE TRANSPORT ATP-BINDING PROTEIN DPPD"/>
    <property type="match status" value="1"/>
</dbReference>
<evidence type="ECO:0000256" key="5">
    <source>
        <dbReference type="ARBA" id="ARBA00022741"/>
    </source>
</evidence>
<dbReference type="EMBL" id="CZBO01000002">
    <property type="protein sequence ID" value="CUP96719.1"/>
    <property type="molecule type" value="Genomic_DNA"/>
</dbReference>
<reference evidence="9 10" key="1">
    <citation type="submission" date="2015-09" db="EMBL/GenBank/DDBJ databases">
        <authorList>
            <consortium name="Pathogen Informatics"/>
        </authorList>
    </citation>
    <scope>NUCLEOTIDE SEQUENCE [LARGE SCALE GENOMIC DNA]</scope>
    <source>
        <strain evidence="9 10">2789STDY5834956</strain>
    </source>
</reference>
<dbReference type="GO" id="GO:0015833">
    <property type="term" value="P:peptide transport"/>
    <property type="evidence" value="ECO:0007669"/>
    <property type="project" value="InterPro"/>
</dbReference>
<dbReference type="SMART" id="SM00382">
    <property type="entry name" value="AAA"/>
    <property type="match status" value="1"/>
</dbReference>